<protein>
    <recommendedName>
        <fullName evidence="4">Multivesicular body subunit 12A</fullName>
    </recommendedName>
    <alternativeName>
        <fullName evidence="12">ESCRT-I complex subunit MVB12A</fullName>
    </alternativeName>
    <alternativeName>
        <fullName evidence="11">Protein FAM125A</fullName>
    </alternativeName>
</protein>
<dbReference type="GO" id="GO:0015031">
    <property type="term" value="P:protein transport"/>
    <property type="evidence" value="ECO:0007669"/>
    <property type="project" value="UniProtKB-KW"/>
</dbReference>
<dbReference type="GO" id="GO:0017124">
    <property type="term" value="F:SH3 domain binding"/>
    <property type="evidence" value="ECO:0007669"/>
    <property type="project" value="UniProtKB-KW"/>
</dbReference>
<evidence type="ECO:0000256" key="1">
    <source>
        <dbReference type="ARBA" id="ARBA00004496"/>
    </source>
</evidence>
<dbReference type="InterPro" id="IPR023340">
    <property type="entry name" value="UMA"/>
</dbReference>
<dbReference type="GO" id="GO:0005829">
    <property type="term" value="C:cytosol"/>
    <property type="evidence" value="ECO:0007669"/>
    <property type="project" value="TreeGrafter"/>
</dbReference>
<evidence type="ECO:0000313" key="17">
    <source>
        <dbReference type="EnsemblMetazoa" id="XP_014258797.1"/>
    </source>
</evidence>
<dbReference type="Gene3D" id="2.100.10.50">
    <property type="match status" value="1"/>
</dbReference>
<evidence type="ECO:0000259" key="15">
    <source>
        <dbReference type="PROSITE" id="PS51497"/>
    </source>
</evidence>
<dbReference type="GO" id="GO:0032801">
    <property type="term" value="P:receptor catabolic process"/>
    <property type="evidence" value="ECO:0007669"/>
    <property type="project" value="TreeGrafter"/>
</dbReference>
<feature type="domain" description="MABP" evidence="16">
    <location>
        <begin position="12"/>
        <end position="156"/>
    </location>
</feature>
<evidence type="ECO:0000256" key="8">
    <source>
        <dbReference type="ARBA" id="ARBA00022927"/>
    </source>
</evidence>
<name>A0A8I6S4V9_CIMLE</name>
<dbReference type="PANTHER" id="PTHR31612">
    <property type="entry name" value="MULTIVESICULAR BODY SUBUNIT 12A"/>
    <property type="match status" value="1"/>
</dbReference>
<sequence length="308" mass="34307">MMENVFSKLTDDNPITSISVIEDIATPPPGFIVVSKTHDQDSDADLWKAYNFFGRKISRYLCLSKEEKIADYIVENIGVIGEKDVPPDGYCLIPRTMDTDAKAWKKRQICYSLARRYKAVSAVTDVILLSKNRKAPQGFKLAGDINGLAVCFKVNTEFSMKKPPSPTPVLSYSLSPNGIQLSDVPKKQNQPSNGIYPVVSPPKPTSPGGDDYVNMLMPKRKAPPVPISPPGPSTSSPPPLTYKSAHNPSNYSTLGSYQGLEGVPFVLHPTLQLITHKNLVPFHKLQFKKKETLDKEYNYDFKLERQYT</sequence>
<dbReference type="GO" id="GO:0046755">
    <property type="term" value="P:viral budding"/>
    <property type="evidence" value="ECO:0007669"/>
    <property type="project" value="TreeGrafter"/>
</dbReference>
<comment type="similarity">
    <text evidence="3">Belongs to the MVB12 family.</text>
</comment>
<dbReference type="GeneID" id="106672134"/>
<dbReference type="Pfam" id="PF10240">
    <property type="entry name" value="DUF2464"/>
    <property type="match status" value="1"/>
</dbReference>
<dbReference type="FunFam" id="2.100.10.50:FF:000002">
    <property type="entry name" value="Multivesicular body subunit 12B"/>
    <property type="match status" value="1"/>
</dbReference>
<accession>A0A8I6S4V9</accession>
<evidence type="ECO:0000256" key="2">
    <source>
        <dbReference type="ARBA" id="ARBA00004633"/>
    </source>
</evidence>
<dbReference type="CTD" id="32791"/>
<dbReference type="GO" id="GO:0000813">
    <property type="term" value="C:ESCRT I complex"/>
    <property type="evidence" value="ECO:0007669"/>
    <property type="project" value="InterPro"/>
</dbReference>
<dbReference type="PROSITE" id="PS51497">
    <property type="entry name" value="UMA"/>
    <property type="match status" value="1"/>
</dbReference>
<dbReference type="OrthoDB" id="6021306at2759"/>
<keyword evidence="10" id="KW-0472">Membrane</keyword>
<dbReference type="RefSeq" id="XP_014258797.1">
    <property type="nucleotide sequence ID" value="XM_014403311.2"/>
</dbReference>
<evidence type="ECO:0000256" key="6">
    <source>
        <dbReference type="ARBA" id="ARBA00022490"/>
    </source>
</evidence>
<keyword evidence="8" id="KW-0653">Protein transport</keyword>
<keyword evidence="9" id="KW-0729">SH3-binding</keyword>
<evidence type="ECO:0000256" key="9">
    <source>
        <dbReference type="ARBA" id="ARBA00023036"/>
    </source>
</evidence>
<dbReference type="KEGG" id="clec:106672134"/>
<dbReference type="InterPro" id="IPR023341">
    <property type="entry name" value="MABP"/>
</dbReference>
<dbReference type="GO" id="GO:0042058">
    <property type="term" value="P:regulation of epidermal growth factor receptor signaling pathway"/>
    <property type="evidence" value="ECO:0007669"/>
    <property type="project" value="TreeGrafter"/>
</dbReference>
<dbReference type="Proteomes" id="UP000494040">
    <property type="component" value="Unassembled WGS sequence"/>
</dbReference>
<dbReference type="AlphaFoldDB" id="A0A8I6S4V9"/>
<keyword evidence="5" id="KW-0813">Transport</keyword>
<dbReference type="InterPro" id="IPR018798">
    <property type="entry name" value="MVB12A/B"/>
</dbReference>
<keyword evidence="7" id="KW-0967">Endosome</keyword>
<evidence type="ECO:0000256" key="11">
    <source>
        <dbReference type="ARBA" id="ARBA00033002"/>
    </source>
</evidence>
<evidence type="ECO:0000256" key="13">
    <source>
        <dbReference type="ARBA" id="ARBA00053101"/>
    </source>
</evidence>
<dbReference type="PROSITE" id="PS51498">
    <property type="entry name" value="MABP"/>
    <property type="match status" value="1"/>
</dbReference>
<dbReference type="PANTHER" id="PTHR31612:SF2">
    <property type="entry name" value="MULTIVESICULAR BODY SUBUNIT 12A"/>
    <property type="match status" value="1"/>
</dbReference>
<evidence type="ECO:0000256" key="14">
    <source>
        <dbReference type="SAM" id="MobiDB-lite"/>
    </source>
</evidence>
<dbReference type="GO" id="GO:0019075">
    <property type="term" value="P:virus maturation"/>
    <property type="evidence" value="ECO:0007669"/>
    <property type="project" value="TreeGrafter"/>
</dbReference>
<feature type="compositionally biased region" description="Pro residues" evidence="14">
    <location>
        <begin position="223"/>
        <end position="240"/>
    </location>
</feature>
<dbReference type="GO" id="GO:0031902">
    <property type="term" value="C:late endosome membrane"/>
    <property type="evidence" value="ECO:0007669"/>
    <property type="project" value="UniProtKB-SubCell"/>
</dbReference>
<feature type="domain" description="UMA" evidence="15">
    <location>
        <begin position="260"/>
        <end position="308"/>
    </location>
</feature>
<keyword evidence="18" id="KW-1185">Reference proteome</keyword>
<comment type="function">
    <text evidence="13">Component of the ESCRT-I complex, a regulator of vesicular trafficking process. Required for the sorting of endocytic ubiquitinated cargos into multivesicular bodies.</text>
</comment>
<feature type="region of interest" description="Disordered" evidence="14">
    <location>
        <begin position="180"/>
        <end position="247"/>
    </location>
</feature>
<evidence type="ECO:0000256" key="10">
    <source>
        <dbReference type="ARBA" id="ARBA00023136"/>
    </source>
</evidence>
<dbReference type="OMA" id="QTTRYLC"/>
<evidence type="ECO:0000256" key="7">
    <source>
        <dbReference type="ARBA" id="ARBA00022753"/>
    </source>
</evidence>
<reference evidence="17" key="1">
    <citation type="submission" date="2022-01" db="UniProtKB">
        <authorList>
            <consortium name="EnsemblMetazoa"/>
        </authorList>
    </citation>
    <scope>IDENTIFICATION</scope>
</reference>
<dbReference type="EnsemblMetazoa" id="XM_014403311.2">
    <property type="protein sequence ID" value="XP_014258797.1"/>
    <property type="gene ID" value="LOC106672134"/>
</dbReference>
<evidence type="ECO:0000256" key="12">
    <source>
        <dbReference type="ARBA" id="ARBA00033024"/>
    </source>
</evidence>
<evidence type="ECO:0000256" key="5">
    <source>
        <dbReference type="ARBA" id="ARBA00022448"/>
    </source>
</evidence>
<evidence type="ECO:0000256" key="3">
    <source>
        <dbReference type="ARBA" id="ARBA00010432"/>
    </source>
</evidence>
<keyword evidence="6" id="KW-0963">Cytoplasm</keyword>
<proteinExistence type="inferred from homology"/>
<evidence type="ECO:0000259" key="16">
    <source>
        <dbReference type="PROSITE" id="PS51498"/>
    </source>
</evidence>
<dbReference type="InterPro" id="IPR040335">
    <property type="entry name" value="MVB12A"/>
</dbReference>
<evidence type="ECO:0000256" key="4">
    <source>
        <dbReference type="ARBA" id="ARBA00017653"/>
    </source>
</evidence>
<comment type="subcellular location">
    <subcellularLocation>
        <location evidence="1">Cytoplasm</location>
    </subcellularLocation>
    <subcellularLocation>
        <location evidence="2">Late endosome membrane</location>
        <topology evidence="2">Peripheral membrane protein</topology>
    </subcellularLocation>
</comment>
<evidence type="ECO:0000313" key="18">
    <source>
        <dbReference type="Proteomes" id="UP000494040"/>
    </source>
</evidence>
<organism evidence="17 18">
    <name type="scientific">Cimex lectularius</name>
    <name type="common">Bed bug</name>
    <name type="synonym">Acanthia lectularia</name>
    <dbReference type="NCBI Taxonomy" id="79782"/>
    <lineage>
        <taxon>Eukaryota</taxon>
        <taxon>Metazoa</taxon>
        <taxon>Ecdysozoa</taxon>
        <taxon>Arthropoda</taxon>
        <taxon>Hexapoda</taxon>
        <taxon>Insecta</taxon>
        <taxon>Pterygota</taxon>
        <taxon>Neoptera</taxon>
        <taxon>Paraneoptera</taxon>
        <taxon>Hemiptera</taxon>
        <taxon>Heteroptera</taxon>
        <taxon>Panheteroptera</taxon>
        <taxon>Cimicomorpha</taxon>
        <taxon>Cimicidae</taxon>
        <taxon>Cimex</taxon>
    </lineage>
</organism>
<dbReference type="GO" id="GO:0032510">
    <property type="term" value="P:endosome to lysosome transport via multivesicular body sorting pathway"/>
    <property type="evidence" value="ECO:0007669"/>
    <property type="project" value="TreeGrafter"/>
</dbReference>